<proteinExistence type="predicted"/>
<evidence type="ECO:0000313" key="6">
    <source>
        <dbReference type="Proteomes" id="UP000792457"/>
    </source>
</evidence>
<dbReference type="InterPro" id="IPR000483">
    <property type="entry name" value="Cys-rich_flank_reg_C"/>
</dbReference>
<dbReference type="InterPro" id="IPR001611">
    <property type="entry name" value="Leu-rich_rpt"/>
</dbReference>
<dbReference type="GO" id="GO:0071944">
    <property type="term" value="C:cell periphery"/>
    <property type="evidence" value="ECO:0007669"/>
    <property type="project" value="UniProtKB-ARBA"/>
</dbReference>
<dbReference type="FunFam" id="3.80.10.10:FF:001164">
    <property type="entry name" value="GH01279p"/>
    <property type="match status" value="3"/>
</dbReference>
<evidence type="ECO:0000313" key="5">
    <source>
        <dbReference type="EMBL" id="KAG8231119.1"/>
    </source>
</evidence>
<dbReference type="Pfam" id="PF13855">
    <property type="entry name" value="LRR_8"/>
    <property type="match status" value="7"/>
</dbReference>
<keyword evidence="2" id="KW-0732">Signal</keyword>
<dbReference type="PRINTS" id="PR00019">
    <property type="entry name" value="LEURICHRPT"/>
</dbReference>
<feature type="domain" description="LRRCT" evidence="4">
    <location>
        <begin position="825"/>
        <end position="879"/>
    </location>
</feature>
<dbReference type="InterPro" id="IPR003591">
    <property type="entry name" value="Leu-rich_rpt_typical-subtyp"/>
</dbReference>
<dbReference type="Proteomes" id="UP000792457">
    <property type="component" value="Unassembled WGS sequence"/>
</dbReference>
<evidence type="ECO:0000256" key="3">
    <source>
        <dbReference type="ARBA" id="ARBA00022737"/>
    </source>
</evidence>
<evidence type="ECO:0000256" key="1">
    <source>
        <dbReference type="ARBA" id="ARBA00022614"/>
    </source>
</evidence>
<keyword evidence="1" id="KW-0433">Leucine-rich repeat</keyword>
<dbReference type="SUPFAM" id="SSF52058">
    <property type="entry name" value="L domain-like"/>
    <property type="match status" value="4"/>
</dbReference>
<dbReference type="PANTHER" id="PTHR45712:SF22">
    <property type="entry name" value="INSULIN-LIKE GROWTH FACTOR-BINDING PROTEIN COMPLEX ACID LABILE SUBUNIT"/>
    <property type="match status" value="1"/>
</dbReference>
<dbReference type="OrthoDB" id="5789657at2759"/>
<dbReference type="GO" id="GO:0005615">
    <property type="term" value="C:extracellular space"/>
    <property type="evidence" value="ECO:0007669"/>
    <property type="project" value="TreeGrafter"/>
</dbReference>
<dbReference type="InterPro" id="IPR050333">
    <property type="entry name" value="SLRP"/>
</dbReference>
<dbReference type="Gene3D" id="3.80.10.10">
    <property type="entry name" value="Ribonuclease Inhibitor"/>
    <property type="match status" value="5"/>
</dbReference>
<protein>
    <recommendedName>
        <fullName evidence="4">LRRCT domain-containing protein</fullName>
    </recommendedName>
</protein>
<gene>
    <name evidence="5" type="ORF">J437_LFUL010445</name>
</gene>
<organism evidence="5 6">
    <name type="scientific">Ladona fulva</name>
    <name type="common">Scarce chaser dragonfly</name>
    <name type="synonym">Libellula fulva</name>
    <dbReference type="NCBI Taxonomy" id="123851"/>
    <lineage>
        <taxon>Eukaryota</taxon>
        <taxon>Metazoa</taxon>
        <taxon>Ecdysozoa</taxon>
        <taxon>Arthropoda</taxon>
        <taxon>Hexapoda</taxon>
        <taxon>Insecta</taxon>
        <taxon>Pterygota</taxon>
        <taxon>Palaeoptera</taxon>
        <taxon>Odonata</taxon>
        <taxon>Epiprocta</taxon>
        <taxon>Anisoptera</taxon>
        <taxon>Libelluloidea</taxon>
        <taxon>Libellulidae</taxon>
        <taxon>Ladona</taxon>
    </lineage>
</organism>
<evidence type="ECO:0000259" key="4">
    <source>
        <dbReference type="SMART" id="SM00082"/>
    </source>
</evidence>
<dbReference type="PANTHER" id="PTHR45712">
    <property type="entry name" value="AGAP008170-PA"/>
    <property type="match status" value="1"/>
</dbReference>
<keyword evidence="3" id="KW-0677">Repeat</keyword>
<reference evidence="5" key="1">
    <citation type="submission" date="2013-04" db="EMBL/GenBank/DDBJ databases">
        <authorList>
            <person name="Qu J."/>
            <person name="Murali S.C."/>
            <person name="Bandaranaike D."/>
            <person name="Bellair M."/>
            <person name="Blankenburg K."/>
            <person name="Chao H."/>
            <person name="Dinh H."/>
            <person name="Doddapaneni H."/>
            <person name="Downs B."/>
            <person name="Dugan-Rocha S."/>
            <person name="Elkadiri S."/>
            <person name="Gnanaolivu R.D."/>
            <person name="Hernandez B."/>
            <person name="Javaid M."/>
            <person name="Jayaseelan J.C."/>
            <person name="Lee S."/>
            <person name="Li M."/>
            <person name="Ming W."/>
            <person name="Munidasa M."/>
            <person name="Muniz J."/>
            <person name="Nguyen L."/>
            <person name="Ongeri F."/>
            <person name="Osuji N."/>
            <person name="Pu L.-L."/>
            <person name="Puazo M."/>
            <person name="Qu C."/>
            <person name="Quiroz J."/>
            <person name="Raj R."/>
            <person name="Weissenberger G."/>
            <person name="Xin Y."/>
            <person name="Zou X."/>
            <person name="Han Y."/>
            <person name="Richards S."/>
            <person name="Worley K."/>
            <person name="Muzny D."/>
            <person name="Gibbs R."/>
        </authorList>
    </citation>
    <scope>NUCLEOTIDE SEQUENCE</scope>
    <source>
        <strain evidence="5">Sampled in the wild</strain>
    </source>
</reference>
<dbReference type="SMART" id="SM00082">
    <property type="entry name" value="LRRCT"/>
    <property type="match status" value="1"/>
</dbReference>
<dbReference type="AlphaFoldDB" id="A0A8K0KBI2"/>
<keyword evidence="6" id="KW-1185">Reference proteome</keyword>
<dbReference type="PROSITE" id="PS51450">
    <property type="entry name" value="LRR"/>
    <property type="match status" value="5"/>
</dbReference>
<dbReference type="SMART" id="SM00369">
    <property type="entry name" value="LRR_TYP"/>
    <property type="match status" value="23"/>
</dbReference>
<evidence type="ECO:0000256" key="2">
    <source>
        <dbReference type="ARBA" id="ARBA00022729"/>
    </source>
</evidence>
<dbReference type="Pfam" id="PF00560">
    <property type="entry name" value="LRR_1"/>
    <property type="match status" value="2"/>
</dbReference>
<sequence length="1013" mass="112139">MELSGLRVRRLRGGDLLRHLVGLKSILVVNTPTLIAVDEDFFPQPINGSLRSVRIIDSPLEEFPTKAFQHLGNVSLLEISGHNIKSLPGDAFIGEIASAAKLERLHLTKGPLSEIQASTFVPLRRLRTLNLSSNAIATLPRGCFRSQREALEVLDLSGNSLSQLQPHNLADLTRLVSLNLSDNSFTTLPRGAFSRNALLKVLDLRRNKLSAIDSSLLRGLRFLRRLRLADNDLKEINRGAFESASRIGTVDLARNKLSVVPARAFAGLRFAEDIDLSGNQIHTVEAGSFKDLYLVRIDLSHNELKEVEPESFVNCANMTLLDLSHNRLERLRRDAMDEISYAGELILSFNKLSDFASLPIANMTGLRLLNVSDNSLGAVPRNSFPTKGLGLPELNTIDMSRNNISNIANGVFVPLLGLRNLLLSENSLEELGGSVFGAMPSMLHLSLANNKLATIGRSAFTRCASLRNLNLSNNSLTSITFAVPPAMATLDLSNNQISSLGPPPPAAASPPWPPMNALLEIDLGGNRLGDEGTLEDPDRAEAAFANLLTVRTLNLENNGLRTVPHRALSRLGSLSTLSLAGNQIDSLGRRAMGLLPVISTLSLSRNNISRIEARAFDGLLQLLHLDLSMNNIRALRNDVFQGLVSLNSLDLSYNQIEKLDNKTNSLLEDCLSLERLNLSHNRISFITRRTFPSSPYVPYRLRSIDLSYNAMPALTAELNVGTSRVQVLNVSHNLINEIRGHVIENLTSVRVLDLSNNDLDKLETKRLPVNLTVLRLSDNNLKTIPKILFKQKFKELDLRRNSLQWFHYELMPLIENGTRVLYEGNPITCTCTLRPLHRWLDSGLIPEARADWSSLKCSSPAFLVGLNASEIPEEKLVCPEPFREVPDLSINPDVKLRKAVRTGPDTASISWYVTTRDDVGEFSLLARELGLGPGIEAEERRRIPYSQRSVVEDSLPSDRGWELCLLARDSEGHARSWRQSQCTILQSAGSSAPPRITNMQMSLFIPFLLLLWP</sequence>
<name>A0A8K0KBI2_LADFU</name>
<comment type="caution">
    <text evidence="5">The sequence shown here is derived from an EMBL/GenBank/DDBJ whole genome shotgun (WGS) entry which is preliminary data.</text>
</comment>
<accession>A0A8K0KBI2</accession>
<dbReference type="SMART" id="SM00364">
    <property type="entry name" value="LRR_BAC"/>
    <property type="match status" value="6"/>
</dbReference>
<dbReference type="EMBL" id="KZ308534">
    <property type="protein sequence ID" value="KAG8231119.1"/>
    <property type="molecule type" value="Genomic_DNA"/>
</dbReference>
<dbReference type="InterPro" id="IPR032675">
    <property type="entry name" value="LRR_dom_sf"/>
</dbReference>
<reference evidence="5" key="2">
    <citation type="submission" date="2017-10" db="EMBL/GenBank/DDBJ databases">
        <title>Ladona fulva Genome sequencing and assembly.</title>
        <authorList>
            <person name="Murali S."/>
            <person name="Richards S."/>
            <person name="Bandaranaike D."/>
            <person name="Bellair M."/>
            <person name="Blankenburg K."/>
            <person name="Chao H."/>
            <person name="Dinh H."/>
            <person name="Doddapaneni H."/>
            <person name="Dugan-Rocha S."/>
            <person name="Elkadiri S."/>
            <person name="Gnanaolivu R."/>
            <person name="Hernandez B."/>
            <person name="Skinner E."/>
            <person name="Javaid M."/>
            <person name="Lee S."/>
            <person name="Li M."/>
            <person name="Ming W."/>
            <person name="Munidasa M."/>
            <person name="Muniz J."/>
            <person name="Nguyen L."/>
            <person name="Hughes D."/>
            <person name="Osuji N."/>
            <person name="Pu L.-L."/>
            <person name="Puazo M."/>
            <person name="Qu C."/>
            <person name="Quiroz J."/>
            <person name="Raj R."/>
            <person name="Weissenberger G."/>
            <person name="Xin Y."/>
            <person name="Zou X."/>
            <person name="Han Y."/>
            <person name="Worley K."/>
            <person name="Muzny D."/>
            <person name="Gibbs R."/>
        </authorList>
    </citation>
    <scope>NUCLEOTIDE SEQUENCE</scope>
    <source>
        <strain evidence="5">Sampled in the wild</strain>
    </source>
</reference>